<proteinExistence type="inferred from homology"/>
<dbReference type="GO" id="GO:0006508">
    <property type="term" value="P:proteolysis"/>
    <property type="evidence" value="ECO:0007669"/>
    <property type="project" value="UniProtKB-KW"/>
</dbReference>
<dbReference type="SUPFAM" id="SSF55166">
    <property type="entry name" value="Hedgehog/DD-peptidase"/>
    <property type="match status" value="1"/>
</dbReference>
<evidence type="ECO:0000256" key="6">
    <source>
        <dbReference type="ARBA" id="ARBA00023049"/>
    </source>
</evidence>
<keyword evidence="6" id="KW-0482">Metalloprotease</keyword>
<dbReference type="PANTHER" id="PTHR43126">
    <property type="entry name" value="D-ALANYL-D-ALANINE DIPEPTIDASE"/>
    <property type="match status" value="1"/>
</dbReference>
<keyword evidence="1" id="KW-0645">Protease</keyword>
<evidence type="ECO:0000256" key="1">
    <source>
        <dbReference type="ARBA" id="ARBA00022670"/>
    </source>
</evidence>
<dbReference type="GO" id="GO:0008237">
    <property type="term" value="F:metallopeptidase activity"/>
    <property type="evidence" value="ECO:0007669"/>
    <property type="project" value="UniProtKB-KW"/>
</dbReference>
<dbReference type="CDD" id="cd14840">
    <property type="entry name" value="D-Ala-D-Ala_dipeptidase_Aad"/>
    <property type="match status" value="1"/>
</dbReference>
<keyword evidence="2" id="KW-0479">Metal-binding</keyword>
<dbReference type="PIRSF" id="PIRSF026671">
    <property type="entry name" value="AA_dipeptidase"/>
    <property type="match status" value="1"/>
</dbReference>
<evidence type="ECO:0000313" key="8">
    <source>
        <dbReference type="EMBL" id="KKM70624.1"/>
    </source>
</evidence>
<dbReference type="Pfam" id="PF01427">
    <property type="entry name" value="Peptidase_M15"/>
    <property type="match status" value="1"/>
</dbReference>
<dbReference type="EMBL" id="LAZR01009781">
    <property type="protein sequence ID" value="KKM70624.1"/>
    <property type="molecule type" value="Genomic_DNA"/>
</dbReference>
<keyword evidence="4" id="KW-0862">Zinc</keyword>
<dbReference type="PANTHER" id="PTHR43126:SF1">
    <property type="entry name" value="D-ALANYL-D-ALANINE DIPEPTIDASE"/>
    <property type="match status" value="1"/>
</dbReference>
<dbReference type="InterPro" id="IPR000755">
    <property type="entry name" value="A_A_dipeptidase"/>
</dbReference>
<evidence type="ECO:0000256" key="5">
    <source>
        <dbReference type="ARBA" id="ARBA00022997"/>
    </source>
</evidence>
<protein>
    <recommendedName>
        <fullName evidence="9">Peptidase M15B domain-containing protein</fullName>
    </recommendedName>
</protein>
<organism evidence="8">
    <name type="scientific">marine sediment metagenome</name>
    <dbReference type="NCBI Taxonomy" id="412755"/>
    <lineage>
        <taxon>unclassified sequences</taxon>
        <taxon>metagenomes</taxon>
        <taxon>ecological metagenomes</taxon>
    </lineage>
</organism>
<evidence type="ECO:0008006" key="9">
    <source>
        <dbReference type="Google" id="ProtNLM"/>
    </source>
</evidence>
<name>A0A0F9JLA2_9ZZZZ</name>
<dbReference type="GO" id="GO:0071555">
    <property type="term" value="P:cell wall organization"/>
    <property type="evidence" value="ECO:0007669"/>
    <property type="project" value="UniProtKB-KW"/>
</dbReference>
<evidence type="ECO:0000256" key="2">
    <source>
        <dbReference type="ARBA" id="ARBA00022723"/>
    </source>
</evidence>
<dbReference type="Gene3D" id="3.30.1380.10">
    <property type="match status" value="1"/>
</dbReference>
<gene>
    <name evidence="8" type="ORF">LCGC14_1438830</name>
</gene>
<evidence type="ECO:0000256" key="7">
    <source>
        <dbReference type="ARBA" id="ARBA00023316"/>
    </source>
</evidence>
<evidence type="ECO:0000256" key="3">
    <source>
        <dbReference type="ARBA" id="ARBA00022801"/>
    </source>
</evidence>
<evidence type="ECO:0000256" key="4">
    <source>
        <dbReference type="ARBA" id="ARBA00022833"/>
    </source>
</evidence>
<accession>A0A0F9JLA2</accession>
<dbReference type="GO" id="GO:0046872">
    <property type="term" value="F:metal ion binding"/>
    <property type="evidence" value="ECO:0007669"/>
    <property type="project" value="UniProtKB-KW"/>
</dbReference>
<feature type="non-terminal residue" evidence="8">
    <location>
        <position position="1"/>
    </location>
</feature>
<comment type="caution">
    <text evidence="8">The sequence shown here is derived from an EMBL/GenBank/DDBJ whole genome shotgun (WGS) entry which is preliminary data.</text>
</comment>
<dbReference type="GO" id="GO:0016805">
    <property type="term" value="F:dipeptidase activity"/>
    <property type="evidence" value="ECO:0007669"/>
    <property type="project" value="UniProtKB-KW"/>
</dbReference>
<dbReference type="HAMAP" id="MF_01924">
    <property type="entry name" value="A_A_dipeptidase"/>
    <property type="match status" value="1"/>
</dbReference>
<keyword evidence="7" id="KW-0961">Cell wall biogenesis/degradation</keyword>
<dbReference type="InterPro" id="IPR009045">
    <property type="entry name" value="Zn_M74/Hedgehog-like"/>
</dbReference>
<dbReference type="AlphaFoldDB" id="A0A0F9JLA2"/>
<keyword evidence="5" id="KW-0224">Dipeptidase</keyword>
<keyword evidence="3" id="KW-0378">Hydrolase</keyword>
<sequence>DSTLRLDIRYATTNNFIGRPVYKVACAFLQRPAAEALVRANKALRKKGYGLVIYDSYRPWSVTKFFWDITPEDKKQFIADPNKGSFHNRGCAVDVSLFNIKSGKEVTMPCEFDEFSERSHINYQGGTAESRHMRDLLQASMEAEGFIVYKSEWWHYNYKDCYKYPILNIPFEEVMKSR</sequence>
<reference evidence="8" key="1">
    <citation type="journal article" date="2015" name="Nature">
        <title>Complex archaea that bridge the gap between prokaryotes and eukaryotes.</title>
        <authorList>
            <person name="Spang A."/>
            <person name="Saw J.H."/>
            <person name="Jorgensen S.L."/>
            <person name="Zaremba-Niedzwiedzka K."/>
            <person name="Martijn J."/>
            <person name="Lind A.E."/>
            <person name="van Eijk R."/>
            <person name="Schleper C."/>
            <person name="Guy L."/>
            <person name="Ettema T.J."/>
        </authorList>
    </citation>
    <scope>NUCLEOTIDE SEQUENCE</scope>
</reference>